<organism evidence="3 4">
    <name type="scientific">Thermoactinomyces mirandus</name>
    <dbReference type="NCBI Taxonomy" id="2756294"/>
    <lineage>
        <taxon>Bacteria</taxon>
        <taxon>Bacillati</taxon>
        <taxon>Bacillota</taxon>
        <taxon>Bacilli</taxon>
        <taxon>Bacillales</taxon>
        <taxon>Thermoactinomycetaceae</taxon>
        <taxon>Thermoactinomyces</taxon>
    </lineage>
</organism>
<dbReference type="PANTHER" id="PTHR23526">
    <property type="entry name" value="INTEGRAL MEMBRANE TRANSPORT PROTEIN-RELATED"/>
    <property type="match status" value="1"/>
</dbReference>
<dbReference type="SUPFAM" id="SSF103473">
    <property type="entry name" value="MFS general substrate transporter"/>
    <property type="match status" value="1"/>
</dbReference>
<dbReference type="Pfam" id="PF07690">
    <property type="entry name" value="MFS_1"/>
    <property type="match status" value="1"/>
</dbReference>
<feature type="transmembrane region" description="Helical" evidence="2">
    <location>
        <begin position="251"/>
        <end position="270"/>
    </location>
</feature>
<proteinExistence type="predicted"/>
<feature type="transmembrane region" description="Helical" evidence="2">
    <location>
        <begin position="46"/>
        <end position="71"/>
    </location>
</feature>
<keyword evidence="4" id="KW-1185">Reference proteome</keyword>
<evidence type="ECO:0000256" key="2">
    <source>
        <dbReference type="SAM" id="Phobius"/>
    </source>
</evidence>
<dbReference type="Gene3D" id="1.20.1250.20">
    <property type="entry name" value="MFS general substrate transporter like domains"/>
    <property type="match status" value="1"/>
</dbReference>
<dbReference type="GO" id="GO:0005886">
    <property type="term" value="C:plasma membrane"/>
    <property type="evidence" value="ECO:0007669"/>
    <property type="project" value="UniProtKB-SubCell"/>
</dbReference>
<evidence type="ECO:0000256" key="1">
    <source>
        <dbReference type="ARBA" id="ARBA00004651"/>
    </source>
</evidence>
<feature type="transmembrane region" description="Helical" evidence="2">
    <location>
        <begin position="78"/>
        <end position="98"/>
    </location>
</feature>
<protein>
    <submittedName>
        <fullName evidence="3">MFS transporter</fullName>
    </submittedName>
</protein>
<keyword evidence="2" id="KW-0472">Membrane</keyword>
<feature type="transmembrane region" description="Helical" evidence="2">
    <location>
        <begin position="15"/>
        <end position="40"/>
    </location>
</feature>
<sequence length="412" mass="46881">MQILGNVDRLDREAWLLLLTSSLFSIATSLSSTFVNVYLFKIENDWMLISLFNVIHYLTAGLTFIMGGWLAKKFDRIVAIRLGVAILAVFYLSVWWLGVRSVSYVVLLGMVIGLGAGFYWLAYNVMYFEITEKDNRDIFNGVNGLCTSVAGIAAPFVSGIIISRVGEFQGYRVIFGISLSIFLCAVLVSFLFKARRARGHYRLGSILSLAGQKGAYWYWVNLAMIGQGLREGIFAFLLGLLFFIIVKSELALGSFFTFSSAVSCFSFYIVSRFMRPKLRYRFMFVGVMMMGLTAIPFAFRINDWTIWILGVGSALFYPLYMSPLTSTVFDVIGESHETAQLRIEYVVARELALSTGRIAGILFFMWWIQYSTDIWHIRWFVLMIGFIQIVAWFAIRHIPVARLLKLDTEKRG</sequence>
<name>A0A7W1XQD5_9BACL</name>
<dbReference type="InterPro" id="IPR036259">
    <property type="entry name" value="MFS_trans_sf"/>
</dbReference>
<dbReference type="Proteomes" id="UP000538292">
    <property type="component" value="Unassembled WGS sequence"/>
</dbReference>
<keyword evidence="2" id="KW-0812">Transmembrane</keyword>
<gene>
    <name evidence="3" type="ORF">H2C83_03305</name>
</gene>
<feature type="transmembrane region" description="Helical" evidence="2">
    <location>
        <begin position="138"/>
        <end position="162"/>
    </location>
</feature>
<dbReference type="PANTHER" id="PTHR23526:SF2">
    <property type="entry name" value="MAJOR FACILITATOR SUPERFAMILY (MFS) PROFILE DOMAIN-CONTAINING PROTEIN"/>
    <property type="match status" value="1"/>
</dbReference>
<feature type="transmembrane region" description="Helical" evidence="2">
    <location>
        <begin position="305"/>
        <end position="329"/>
    </location>
</feature>
<feature type="transmembrane region" description="Helical" evidence="2">
    <location>
        <begin position="174"/>
        <end position="194"/>
    </location>
</feature>
<feature type="transmembrane region" description="Helical" evidence="2">
    <location>
        <begin position="215"/>
        <end position="245"/>
    </location>
</feature>
<evidence type="ECO:0000313" key="3">
    <source>
        <dbReference type="EMBL" id="MBA4601362.1"/>
    </source>
</evidence>
<evidence type="ECO:0000313" key="4">
    <source>
        <dbReference type="Proteomes" id="UP000538292"/>
    </source>
</evidence>
<dbReference type="EMBL" id="JACEOL010000009">
    <property type="protein sequence ID" value="MBA4601362.1"/>
    <property type="molecule type" value="Genomic_DNA"/>
</dbReference>
<reference evidence="3 4" key="1">
    <citation type="submission" date="2020-07" db="EMBL/GenBank/DDBJ databases">
        <title>Thermoactinomyces phylogeny.</title>
        <authorList>
            <person name="Dunlap C."/>
        </authorList>
    </citation>
    <scope>NUCLEOTIDE SEQUENCE [LARGE SCALE GENOMIC DNA]</scope>
    <source>
        <strain evidence="3 4">AMNI-1</strain>
    </source>
</reference>
<comment type="caution">
    <text evidence="3">The sequence shown here is derived from an EMBL/GenBank/DDBJ whole genome shotgun (WGS) entry which is preliminary data.</text>
</comment>
<accession>A0A7W1XQD5</accession>
<comment type="subcellular location">
    <subcellularLocation>
        <location evidence="1">Cell membrane</location>
        <topology evidence="1">Multi-pass membrane protein</topology>
    </subcellularLocation>
</comment>
<keyword evidence="2" id="KW-1133">Transmembrane helix</keyword>
<dbReference type="GO" id="GO:0022857">
    <property type="term" value="F:transmembrane transporter activity"/>
    <property type="evidence" value="ECO:0007669"/>
    <property type="project" value="InterPro"/>
</dbReference>
<feature type="transmembrane region" description="Helical" evidence="2">
    <location>
        <begin position="374"/>
        <end position="395"/>
    </location>
</feature>
<dbReference type="InterPro" id="IPR011701">
    <property type="entry name" value="MFS"/>
</dbReference>
<dbReference type="AlphaFoldDB" id="A0A7W1XQD5"/>
<feature type="transmembrane region" description="Helical" evidence="2">
    <location>
        <begin position="282"/>
        <end position="299"/>
    </location>
</feature>
<dbReference type="InterPro" id="IPR052528">
    <property type="entry name" value="Sugar_transport-like"/>
</dbReference>
<feature type="transmembrane region" description="Helical" evidence="2">
    <location>
        <begin position="104"/>
        <end position="126"/>
    </location>
</feature>
<dbReference type="RefSeq" id="WP_181737749.1">
    <property type="nucleotide sequence ID" value="NZ_JACEOL010000009.1"/>
</dbReference>
<feature type="transmembrane region" description="Helical" evidence="2">
    <location>
        <begin position="350"/>
        <end position="368"/>
    </location>
</feature>